<dbReference type="Proteomes" id="UP001558713">
    <property type="component" value="Unassembled WGS sequence"/>
</dbReference>
<dbReference type="Pfam" id="PF00078">
    <property type="entry name" value="RVT_1"/>
    <property type="match status" value="1"/>
</dbReference>
<keyword evidence="1" id="KW-1133">Transmembrane helix</keyword>
<name>A0ABD1C5F6_CARAN</name>
<reference evidence="3 4" key="1">
    <citation type="submission" date="2024-04" db="EMBL/GenBank/DDBJ databases">
        <title>Genome assembly C_amara_ONT_v2.</title>
        <authorList>
            <person name="Yant L."/>
            <person name="Moore C."/>
            <person name="Slenker M."/>
        </authorList>
    </citation>
    <scope>NUCLEOTIDE SEQUENCE [LARGE SCALE GENOMIC DNA]</scope>
    <source>
        <tissue evidence="3">Leaf</tissue>
    </source>
</reference>
<evidence type="ECO:0000256" key="1">
    <source>
        <dbReference type="SAM" id="Phobius"/>
    </source>
</evidence>
<dbReference type="InterPro" id="IPR000477">
    <property type="entry name" value="RT_dom"/>
</dbReference>
<sequence>MLDKAARERQFGYHPYCQNLKLMHLCFADDLLVFSGGKKQSIAGILQVFKDFAATSCLKISLEKSTLFMAGVSDGIKDDILECFPFDSDSLPVRYLGLPLLTKKMTVQDYTPLIEKIRSRISCWTARYLSFAGGLQLIASVVHSLTNFWISAFRLPRKCIEEIDQICASFLWSGL</sequence>
<accession>A0ABD1C5F6</accession>
<organism evidence="3 4">
    <name type="scientific">Cardamine amara subsp. amara</name>
    <dbReference type="NCBI Taxonomy" id="228776"/>
    <lineage>
        <taxon>Eukaryota</taxon>
        <taxon>Viridiplantae</taxon>
        <taxon>Streptophyta</taxon>
        <taxon>Embryophyta</taxon>
        <taxon>Tracheophyta</taxon>
        <taxon>Spermatophyta</taxon>
        <taxon>Magnoliopsida</taxon>
        <taxon>eudicotyledons</taxon>
        <taxon>Gunneridae</taxon>
        <taxon>Pentapetalae</taxon>
        <taxon>rosids</taxon>
        <taxon>malvids</taxon>
        <taxon>Brassicales</taxon>
        <taxon>Brassicaceae</taxon>
        <taxon>Cardamineae</taxon>
        <taxon>Cardamine</taxon>
    </lineage>
</organism>
<keyword evidence="4" id="KW-1185">Reference proteome</keyword>
<gene>
    <name evidence="3" type="ORF">V5N11_001129</name>
</gene>
<dbReference type="AlphaFoldDB" id="A0ABD1C5F6"/>
<proteinExistence type="predicted"/>
<keyword evidence="1" id="KW-0472">Membrane</keyword>
<evidence type="ECO:0000313" key="4">
    <source>
        <dbReference type="Proteomes" id="UP001558713"/>
    </source>
</evidence>
<evidence type="ECO:0000313" key="3">
    <source>
        <dbReference type="EMBL" id="KAL1224690.1"/>
    </source>
</evidence>
<protein>
    <submittedName>
        <fullName evidence="3">Ribonuclease H protein</fullName>
    </submittedName>
</protein>
<comment type="caution">
    <text evidence="3">The sequence shown here is derived from an EMBL/GenBank/DDBJ whole genome shotgun (WGS) entry which is preliminary data.</text>
</comment>
<evidence type="ECO:0000259" key="2">
    <source>
        <dbReference type="Pfam" id="PF00078"/>
    </source>
</evidence>
<feature type="transmembrane region" description="Helical" evidence="1">
    <location>
        <begin position="128"/>
        <end position="150"/>
    </location>
</feature>
<dbReference type="PANTHER" id="PTHR33116:SF80">
    <property type="entry name" value="REVERSE TRANSCRIPTASE ZINC-BINDING DOMAIN-CONTAINING PROTEIN"/>
    <property type="match status" value="1"/>
</dbReference>
<keyword evidence="1" id="KW-0812">Transmembrane</keyword>
<feature type="domain" description="Reverse transcriptase" evidence="2">
    <location>
        <begin position="21"/>
        <end position="99"/>
    </location>
</feature>
<dbReference type="PANTHER" id="PTHR33116">
    <property type="entry name" value="REVERSE TRANSCRIPTASE ZINC-BINDING DOMAIN-CONTAINING PROTEIN-RELATED-RELATED"/>
    <property type="match status" value="1"/>
</dbReference>
<dbReference type="EMBL" id="JBANAX010000049">
    <property type="protein sequence ID" value="KAL1224690.1"/>
    <property type="molecule type" value="Genomic_DNA"/>
</dbReference>